<protein>
    <submittedName>
        <fullName evidence="1">Uncharacterized protein</fullName>
    </submittedName>
</protein>
<sequence length="105" mass="11785">MAIVFPARRALHTVDHREEPSLPGIEVIGRMGIPGKPDAARAVLPNPRGDGPIQLFRAGEAQRPVHEIFLIIDDKQDVHIGIRPLPSFRLRRVCCNDFHYCTIKS</sequence>
<name>A0A645G2K3_9ZZZZ</name>
<comment type="caution">
    <text evidence="1">The sequence shown here is derived from an EMBL/GenBank/DDBJ whole genome shotgun (WGS) entry which is preliminary data.</text>
</comment>
<accession>A0A645G2K3</accession>
<dbReference type="EMBL" id="VSSQ01068139">
    <property type="protein sequence ID" value="MPN20386.1"/>
    <property type="molecule type" value="Genomic_DNA"/>
</dbReference>
<dbReference type="AlphaFoldDB" id="A0A645G2K3"/>
<organism evidence="1">
    <name type="scientific">bioreactor metagenome</name>
    <dbReference type="NCBI Taxonomy" id="1076179"/>
    <lineage>
        <taxon>unclassified sequences</taxon>
        <taxon>metagenomes</taxon>
        <taxon>ecological metagenomes</taxon>
    </lineage>
</organism>
<proteinExistence type="predicted"/>
<reference evidence="1" key="1">
    <citation type="submission" date="2019-08" db="EMBL/GenBank/DDBJ databases">
        <authorList>
            <person name="Kucharzyk K."/>
            <person name="Murdoch R.W."/>
            <person name="Higgins S."/>
            <person name="Loffler F."/>
        </authorList>
    </citation>
    <scope>NUCLEOTIDE SEQUENCE</scope>
</reference>
<evidence type="ECO:0000313" key="1">
    <source>
        <dbReference type="EMBL" id="MPN20386.1"/>
    </source>
</evidence>
<gene>
    <name evidence="1" type="ORF">SDC9_167765</name>
</gene>